<dbReference type="EMBL" id="HACA01024742">
    <property type="protein sequence ID" value="CDW42103.1"/>
    <property type="molecule type" value="Transcribed_RNA"/>
</dbReference>
<organism evidence="1">
    <name type="scientific">Lepeophtheirus salmonis</name>
    <name type="common">Salmon louse</name>
    <name type="synonym">Caligus salmonis</name>
    <dbReference type="NCBI Taxonomy" id="72036"/>
    <lineage>
        <taxon>Eukaryota</taxon>
        <taxon>Metazoa</taxon>
        <taxon>Ecdysozoa</taxon>
        <taxon>Arthropoda</taxon>
        <taxon>Crustacea</taxon>
        <taxon>Multicrustacea</taxon>
        <taxon>Hexanauplia</taxon>
        <taxon>Copepoda</taxon>
        <taxon>Siphonostomatoida</taxon>
        <taxon>Caligidae</taxon>
        <taxon>Lepeophtheirus</taxon>
    </lineage>
</organism>
<protein>
    <submittedName>
        <fullName evidence="1">Uncharacterized protein</fullName>
    </submittedName>
</protein>
<name>A0A0K2UUZ4_LEPSM</name>
<sequence>MHGASIAAKLSCLKFEIMLPFDWIFILVTF</sequence>
<evidence type="ECO:0000313" key="1">
    <source>
        <dbReference type="EMBL" id="CDW42103.1"/>
    </source>
</evidence>
<proteinExistence type="predicted"/>
<reference evidence="1" key="1">
    <citation type="submission" date="2014-05" db="EMBL/GenBank/DDBJ databases">
        <authorList>
            <person name="Chronopoulou M."/>
        </authorList>
    </citation>
    <scope>NUCLEOTIDE SEQUENCE</scope>
    <source>
        <tissue evidence="1">Whole organism</tissue>
    </source>
</reference>
<dbReference type="AlphaFoldDB" id="A0A0K2UUZ4"/>
<accession>A0A0K2UUZ4</accession>